<dbReference type="EMBL" id="BGPR01059576">
    <property type="protein sequence ID" value="GBO35587.1"/>
    <property type="molecule type" value="Genomic_DNA"/>
</dbReference>
<name>A0A4Y2WHV8_ARAVE</name>
<sequence length="72" mass="8440">MAKCHENVKAVQRPWQEEFHKKNWPNKRTIKRLYDKFKRTGSGQDDKKAMVTDTASVATEEAKGRVDDFLFP</sequence>
<evidence type="ECO:0000313" key="2">
    <source>
        <dbReference type="EMBL" id="GBO35587.1"/>
    </source>
</evidence>
<gene>
    <name evidence="2" type="ORF">AVEN_227724_1</name>
</gene>
<evidence type="ECO:0000259" key="1">
    <source>
        <dbReference type="Pfam" id="PF16087"/>
    </source>
</evidence>
<organism evidence="2 3">
    <name type="scientific">Araneus ventricosus</name>
    <name type="common">Orbweaver spider</name>
    <name type="synonym">Epeira ventricosa</name>
    <dbReference type="NCBI Taxonomy" id="182803"/>
    <lineage>
        <taxon>Eukaryota</taxon>
        <taxon>Metazoa</taxon>
        <taxon>Ecdysozoa</taxon>
        <taxon>Arthropoda</taxon>
        <taxon>Chelicerata</taxon>
        <taxon>Arachnida</taxon>
        <taxon>Araneae</taxon>
        <taxon>Araneomorphae</taxon>
        <taxon>Entelegynae</taxon>
        <taxon>Araneoidea</taxon>
        <taxon>Araneidae</taxon>
        <taxon>Araneus</taxon>
    </lineage>
</organism>
<dbReference type="InterPro" id="IPR032135">
    <property type="entry name" value="DUF4817"/>
</dbReference>
<comment type="caution">
    <text evidence="2">The sequence shown here is derived from an EMBL/GenBank/DDBJ whole genome shotgun (WGS) entry which is preliminary data.</text>
</comment>
<dbReference type="OrthoDB" id="6435222at2759"/>
<feature type="domain" description="DUF4817" evidence="1">
    <location>
        <begin position="3"/>
        <end position="42"/>
    </location>
</feature>
<reference evidence="2 3" key="1">
    <citation type="journal article" date="2019" name="Sci. Rep.">
        <title>Orb-weaving spider Araneus ventricosus genome elucidates the spidroin gene catalogue.</title>
        <authorList>
            <person name="Kono N."/>
            <person name="Nakamura H."/>
            <person name="Ohtoshi R."/>
            <person name="Moran D.A.P."/>
            <person name="Shinohara A."/>
            <person name="Yoshida Y."/>
            <person name="Fujiwara M."/>
            <person name="Mori M."/>
            <person name="Tomita M."/>
            <person name="Arakawa K."/>
        </authorList>
    </citation>
    <scope>NUCLEOTIDE SEQUENCE [LARGE SCALE GENOMIC DNA]</scope>
</reference>
<dbReference type="Pfam" id="PF16087">
    <property type="entry name" value="DUF4817"/>
    <property type="match status" value="1"/>
</dbReference>
<evidence type="ECO:0000313" key="3">
    <source>
        <dbReference type="Proteomes" id="UP000499080"/>
    </source>
</evidence>
<accession>A0A4Y2WHV8</accession>
<keyword evidence="3" id="KW-1185">Reference proteome</keyword>
<dbReference type="AlphaFoldDB" id="A0A4Y2WHV8"/>
<dbReference type="Proteomes" id="UP000499080">
    <property type="component" value="Unassembled WGS sequence"/>
</dbReference>
<protein>
    <recommendedName>
        <fullName evidence="1">DUF4817 domain-containing protein</fullName>
    </recommendedName>
</protein>
<proteinExistence type="predicted"/>